<evidence type="ECO:0000313" key="1">
    <source>
        <dbReference type="EMBL" id="AXY72645.1"/>
    </source>
</evidence>
<dbReference type="AlphaFoldDB" id="A0A3B7MM04"/>
<proteinExistence type="predicted"/>
<accession>A0A3B7MM04</accession>
<evidence type="ECO:0000313" key="2">
    <source>
        <dbReference type="Proteomes" id="UP000263900"/>
    </source>
</evidence>
<dbReference type="Proteomes" id="UP000263900">
    <property type="component" value="Chromosome"/>
</dbReference>
<dbReference type="RefSeq" id="WP_119048483.1">
    <property type="nucleotide sequence ID" value="NZ_CP032157.1"/>
</dbReference>
<dbReference type="KEGG" id="pseg:D3H65_01055"/>
<keyword evidence="2" id="KW-1185">Reference proteome</keyword>
<organism evidence="1 2">
    <name type="scientific">Paraflavitalea soli</name>
    <dbReference type="NCBI Taxonomy" id="2315862"/>
    <lineage>
        <taxon>Bacteria</taxon>
        <taxon>Pseudomonadati</taxon>
        <taxon>Bacteroidota</taxon>
        <taxon>Chitinophagia</taxon>
        <taxon>Chitinophagales</taxon>
        <taxon>Chitinophagaceae</taxon>
        <taxon>Paraflavitalea</taxon>
    </lineage>
</organism>
<sequence length="140" mass="15956">MNFILPENLKFVKRFIEKTFFGALKVHDTEETQDRFLVETVFVDANQYLWCCCAEELPVDQPKFPVSLKFVDKVKGVYMKVTGIANRVQPSLIPESAAALDHAIDELTGNGKLTLLRVKMTETVYYKKQNGQINFYAVAS</sequence>
<reference evidence="1 2" key="1">
    <citation type="submission" date="2018-09" db="EMBL/GenBank/DDBJ databases">
        <title>Genome sequencing of strain 6GH32-13.</title>
        <authorList>
            <person name="Weon H.-Y."/>
            <person name="Heo J."/>
            <person name="Kwon S.-W."/>
        </authorList>
    </citation>
    <scope>NUCLEOTIDE SEQUENCE [LARGE SCALE GENOMIC DNA]</scope>
    <source>
        <strain evidence="1 2">5GH32-13</strain>
    </source>
</reference>
<protein>
    <submittedName>
        <fullName evidence="1">Uncharacterized protein</fullName>
    </submittedName>
</protein>
<dbReference type="EMBL" id="CP032157">
    <property type="protein sequence ID" value="AXY72645.1"/>
    <property type="molecule type" value="Genomic_DNA"/>
</dbReference>
<name>A0A3B7MM04_9BACT</name>
<gene>
    <name evidence="1" type="ORF">D3H65_01055</name>
</gene>